<organism evidence="2 3">
    <name type="scientific">Desmophyllum pertusum</name>
    <dbReference type="NCBI Taxonomy" id="174260"/>
    <lineage>
        <taxon>Eukaryota</taxon>
        <taxon>Metazoa</taxon>
        <taxon>Cnidaria</taxon>
        <taxon>Anthozoa</taxon>
        <taxon>Hexacorallia</taxon>
        <taxon>Scleractinia</taxon>
        <taxon>Caryophylliina</taxon>
        <taxon>Caryophylliidae</taxon>
        <taxon>Desmophyllum</taxon>
    </lineage>
</organism>
<dbReference type="EMBL" id="MU826357">
    <property type="protein sequence ID" value="KAJ7379507.1"/>
    <property type="molecule type" value="Genomic_DNA"/>
</dbReference>
<proteinExistence type="predicted"/>
<feature type="compositionally biased region" description="Low complexity" evidence="1">
    <location>
        <begin position="12"/>
        <end position="25"/>
    </location>
</feature>
<gene>
    <name evidence="2" type="ORF">OS493_015297</name>
</gene>
<feature type="region of interest" description="Disordered" evidence="1">
    <location>
        <begin position="1"/>
        <end position="83"/>
    </location>
</feature>
<protein>
    <submittedName>
        <fullName evidence="2">Uncharacterized protein</fullName>
    </submittedName>
</protein>
<comment type="caution">
    <text evidence="2">The sequence shown here is derived from an EMBL/GenBank/DDBJ whole genome shotgun (WGS) entry which is preliminary data.</text>
</comment>
<name>A0A9W9ZDC5_9CNID</name>
<dbReference type="Proteomes" id="UP001163046">
    <property type="component" value="Unassembled WGS sequence"/>
</dbReference>
<dbReference type="AlphaFoldDB" id="A0A9W9ZDC5"/>
<evidence type="ECO:0000313" key="2">
    <source>
        <dbReference type="EMBL" id="KAJ7379507.1"/>
    </source>
</evidence>
<accession>A0A9W9ZDC5</accession>
<keyword evidence="3" id="KW-1185">Reference proteome</keyword>
<evidence type="ECO:0000313" key="3">
    <source>
        <dbReference type="Proteomes" id="UP001163046"/>
    </source>
</evidence>
<feature type="compositionally biased region" description="Basic and acidic residues" evidence="1">
    <location>
        <begin position="69"/>
        <end position="83"/>
    </location>
</feature>
<sequence length="83" mass="9401">MLTVNDSKVKKTPPAYTKKAAGAPPNHHSTPLYPSSDSYYDQKTSSNFDLGSRHGERSSLESNYKKKRDKEQGKGKRTTERRE</sequence>
<feature type="compositionally biased region" description="Polar residues" evidence="1">
    <location>
        <begin position="27"/>
        <end position="49"/>
    </location>
</feature>
<evidence type="ECO:0000256" key="1">
    <source>
        <dbReference type="SAM" id="MobiDB-lite"/>
    </source>
</evidence>
<reference evidence="2" key="1">
    <citation type="submission" date="2023-01" db="EMBL/GenBank/DDBJ databases">
        <title>Genome assembly of the deep-sea coral Lophelia pertusa.</title>
        <authorList>
            <person name="Herrera S."/>
            <person name="Cordes E."/>
        </authorList>
    </citation>
    <scope>NUCLEOTIDE SEQUENCE</scope>
    <source>
        <strain evidence="2">USNM1676648</strain>
        <tissue evidence="2">Polyp</tissue>
    </source>
</reference>